<dbReference type="SUPFAM" id="SSF52151">
    <property type="entry name" value="FabD/lysophospholipase-like"/>
    <property type="match status" value="1"/>
</dbReference>
<dbReference type="Pfam" id="PF01734">
    <property type="entry name" value="Patatin"/>
    <property type="match status" value="1"/>
</dbReference>
<dbReference type="PANTHER" id="PTHR46394:SF1">
    <property type="entry name" value="PNPLA DOMAIN-CONTAINING PROTEIN"/>
    <property type="match status" value="1"/>
</dbReference>
<evidence type="ECO:0000313" key="5">
    <source>
        <dbReference type="Proteomes" id="UP001217089"/>
    </source>
</evidence>
<dbReference type="InterPro" id="IPR002641">
    <property type="entry name" value="PNPLA_dom"/>
</dbReference>
<evidence type="ECO:0000256" key="2">
    <source>
        <dbReference type="PROSITE-ProRule" id="PRU01161"/>
    </source>
</evidence>
<evidence type="ECO:0000256" key="1">
    <source>
        <dbReference type="ARBA" id="ARBA00023098"/>
    </source>
</evidence>
<sequence length="106" mass="12131">MNQMKEVYCHPKTTPDLPVRSAVRMSMSIPGLFQAPSFSMFHQADTFVDGGVICNYPLQCYDGWWLSLKPGDSFVERLQPLKDIQKLCSDCERFAEYNEKTLGFVV</sequence>
<dbReference type="InterPro" id="IPR052580">
    <property type="entry name" value="Lipid_Hydrolase"/>
</dbReference>
<dbReference type="InterPro" id="IPR016035">
    <property type="entry name" value="Acyl_Trfase/lysoPLipase"/>
</dbReference>
<proteinExistence type="predicted"/>
<comment type="caution">
    <text evidence="2">Lacks conserved residue(s) required for the propagation of feature annotation.</text>
</comment>
<keyword evidence="5" id="KW-1185">Reference proteome</keyword>
<dbReference type="Gene3D" id="3.40.1090.10">
    <property type="entry name" value="Cytosolic phospholipase A2 catalytic domain"/>
    <property type="match status" value="1"/>
</dbReference>
<dbReference type="PROSITE" id="PS51635">
    <property type="entry name" value="PNPLA"/>
    <property type="match status" value="1"/>
</dbReference>
<feature type="domain" description="PNPLA" evidence="3">
    <location>
        <begin position="1"/>
        <end position="62"/>
    </location>
</feature>
<evidence type="ECO:0000313" key="4">
    <source>
        <dbReference type="EMBL" id="KAJ8313898.1"/>
    </source>
</evidence>
<dbReference type="PANTHER" id="PTHR46394">
    <property type="entry name" value="ANNEXIN"/>
    <property type="match status" value="1"/>
</dbReference>
<dbReference type="Proteomes" id="UP001217089">
    <property type="component" value="Unassembled WGS sequence"/>
</dbReference>
<accession>A0ABQ9F979</accession>
<reference evidence="4 5" key="1">
    <citation type="submission" date="2022-12" db="EMBL/GenBank/DDBJ databases">
        <title>Chromosome-level genome of Tegillarca granosa.</title>
        <authorList>
            <person name="Kim J."/>
        </authorList>
    </citation>
    <scope>NUCLEOTIDE SEQUENCE [LARGE SCALE GENOMIC DNA]</scope>
    <source>
        <strain evidence="4">Teg-2019</strain>
        <tissue evidence="4">Adductor muscle</tissue>
    </source>
</reference>
<feature type="non-terminal residue" evidence="4">
    <location>
        <position position="106"/>
    </location>
</feature>
<name>A0ABQ9F979_TEGGR</name>
<organism evidence="4 5">
    <name type="scientific">Tegillarca granosa</name>
    <name type="common">Malaysian cockle</name>
    <name type="synonym">Anadara granosa</name>
    <dbReference type="NCBI Taxonomy" id="220873"/>
    <lineage>
        <taxon>Eukaryota</taxon>
        <taxon>Metazoa</taxon>
        <taxon>Spiralia</taxon>
        <taxon>Lophotrochozoa</taxon>
        <taxon>Mollusca</taxon>
        <taxon>Bivalvia</taxon>
        <taxon>Autobranchia</taxon>
        <taxon>Pteriomorphia</taxon>
        <taxon>Arcoida</taxon>
        <taxon>Arcoidea</taxon>
        <taxon>Arcidae</taxon>
        <taxon>Tegillarca</taxon>
    </lineage>
</organism>
<comment type="caution">
    <text evidence="4">The sequence shown here is derived from an EMBL/GenBank/DDBJ whole genome shotgun (WGS) entry which is preliminary data.</text>
</comment>
<dbReference type="EMBL" id="JARBDR010000342">
    <property type="protein sequence ID" value="KAJ8313898.1"/>
    <property type="molecule type" value="Genomic_DNA"/>
</dbReference>
<feature type="short sequence motif" description="DGA/G" evidence="2">
    <location>
        <begin position="49"/>
        <end position="51"/>
    </location>
</feature>
<gene>
    <name evidence="4" type="ORF">KUTeg_008459</name>
</gene>
<protein>
    <recommendedName>
        <fullName evidence="3">PNPLA domain-containing protein</fullName>
    </recommendedName>
</protein>
<evidence type="ECO:0000259" key="3">
    <source>
        <dbReference type="PROSITE" id="PS51635"/>
    </source>
</evidence>
<keyword evidence="1" id="KW-0443">Lipid metabolism</keyword>